<feature type="compositionally biased region" description="Basic residues" evidence="12">
    <location>
        <begin position="197"/>
        <end position="212"/>
    </location>
</feature>
<dbReference type="AlphaFoldDB" id="A0A9P0J842"/>
<sequence length="495" mass="53617">MNQQCKVCGEPAAGFHFGAFTCEGCKSFFGRTYNNLSSISECKNNGECVINKKNRTSCKACRLRKCLLVGMSKSGSRYGRRSNWFKIHCLLQDQNAAAAAAAVGHHQPHHHHQHHNGSTRSSPHHQQQQPPHHQSQPPPFGSPLYPAGLVHPGHHFLTTDKFLQARLNGYGAAAALMTAAVQDDASCRRQADAIMGVHHHQHHHHHRNRHHNNNNSSSNNLNNNGVDRRHRHRYDDDDEEDDDDDDCGGRRRRDDDDEDDGERNDNNNEDEDSPKGGRRRRRRPSASDDSGGSSMPDDEDNRGSNHHRRKTASPVLRHHHRSPSCTTGGTPPAFRQLSTSPSASSTGSGDAKRIRMSVSPSSATVGSSPVSGFHSPYYPLSVTRPGLTPFVGGGLTLSMAAAGWHAAVAAGRTAAGGDLLLSSPAPGGVAVEQEYPIDLSLKTTAAKYNRSPPHAPQSAGGRHSVTDDPEAAATATTLPPSPLDLTKRTAEVSFD</sequence>
<evidence type="ECO:0000313" key="14">
    <source>
        <dbReference type="EMBL" id="CAH1726573.1"/>
    </source>
</evidence>
<keyword evidence="3" id="KW-0217">Developmental protein</keyword>
<dbReference type="GO" id="GO:0003700">
    <property type="term" value="F:DNA-binding transcription factor activity"/>
    <property type="evidence" value="ECO:0007669"/>
    <property type="project" value="InterPro"/>
</dbReference>
<keyword evidence="8" id="KW-0238">DNA-binding</keyword>
<accession>A0A9P0J842</accession>
<feature type="compositionally biased region" description="Low complexity" evidence="12">
    <location>
        <begin position="124"/>
        <end position="135"/>
    </location>
</feature>
<feature type="region of interest" description="Disordered" evidence="12">
    <location>
        <begin position="446"/>
        <end position="495"/>
    </location>
</feature>
<dbReference type="SMART" id="SM00399">
    <property type="entry name" value="ZnF_C4"/>
    <property type="match status" value="1"/>
</dbReference>
<feature type="compositionally biased region" description="Acidic residues" evidence="12">
    <location>
        <begin position="255"/>
        <end position="272"/>
    </location>
</feature>
<evidence type="ECO:0000256" key="5">
    <source>
        <dbReference type="ARBA" id="ARBA00022771"/>
    </source>
</evidence>
<gene>
    <name evidence="14" type="ORF">APHIGO_LOCUS7438</name>
</gene>
<evidence type="ECO:0000256" key="2">
    <source>
        <dbReference type="ARBA" id="ARBA00006647"/>
    </source>
</evidence>
<dbReference type="Gene3D" id="3.30.50.10">
    <property type="entry name" value="Erythroid Transcription Factor GATA-1, subunit A"/>
    <property type="match status" value="1"/>
</dbReference>
<keyword evidence="11" id="KW-0539">Nucleus</keyword>
<protein>
    <recommendedName>
        <fullName evidence="13">Nuclear receptor domain-containing protein</fullName>
    </recommendedName>
</protein>
<evidence type="ECO:0000256" key="12">
    <source>
        <dbReference type="SAM" id="MobiDB-lite"/>
    </source>
</evidence>
<feature type="compositionally biased region" description="Basic and acidic residues" evidence="12">
    <location>
        <begin position="485"/>
        <end position="495"/>
    </location>
</feature>
<dbReference type="PANTHER" id="PTHR48092">
    <property type="entry name" value="KNIRPS-RELATED PROTEIN-RELATED"/>
    <property type="match status" value="1"/>
</dbReference>
<dbReference type="GO" id="GO:0043565">
    <property type="term" value="F:sequence-specific DNA binding"/>
    <property type="evidence" value="ECO:0007669"/>
    <property type="project" value="InterPro"/>
</dbReference>
<feature type="compositionally biased region" description="Low complexity" evidence="12">
    <location>
        <begin position="357"/>
        <end position="372"/>
    </location>
</feature>
<keyword evidence="10" id="KW-0675">Receptor</keyword>
<reference evidence="14" key="1">
    <citation type="submission" date="2022-02" db="EMBL/GenBank/DDBJ databases">
        <authorList>
            <person name="King R."/>
        </authorList>
    </citation>
    <scope>NUCLEOTIDE SEQUENCE</scope>
</reference>
<evidence type="ECO:0000256" key="10">
    <source>
        <dbReference type="ARBA" id="ARBA00023170"/>
    </source>
</evidence>
<dbReference type="PRINTS" id="PR00047">
    <property type="entry name" value="STROIDFINGER"/>
</dbReference>
<feature type="domain" description="Nuclear receptor" evidence="13">
    <location>
        <begin position="2"/>
        <end position="78"/>
    </location>
</feature>
<evidence type="ECO:0000256" key="9">
    <source>
        <dbReference type="ARBA" id="ARBA00023163"/>
    </source>
</evidence>
<evidence type="ECO:0000313" key="15">
    <source>
        <dbReference type="Proteomes" id="UP001154329"/>
    </source>
</evidence>
<dbReference type="InterPro" id="IPR013088">
    <property type="entry name" value="Znf_NHR/GATA"/>
</dbReference>
<dbReference type="GO" id="GO:0005634">
    <property type="term" value="C:nucleus"/>
    <property type="evidence" value="ECO:0007669"/>
    <property type="project" value="UniProtKB-SubCell"/>
</dbReference>
<evidence type="ECO:0000256" key="6">
    <source>
        <dbReference type="ARBA" id="ARBA00022833"/>
    </source>
</evidence>
<dbReference type="OrthoDB" id="5850793at2759"/>
<evidence type="ECO:0000256" key="1">
    <source>
        <dbReference type="ARBA" id="ARBA00004123"/>
    </source>
</evidence>
<keyword evidence="7" id="KW-0805">Transcription regulation</keyword>
<dbReference type="Proteomes" id="UP001154329">
    <property type="component" value="Chromosome 2"/>
</dbReference>
<comment type="similarity">
    <text evidence="2">Belongs to the nuclear hormone receptor family. NR0 subfamily.</text>
</comment>
<dbReference type="GO" id="GO:0008270">
    <property type="term" value="F:zinc ion binding"/>
    <property type="evidence" value="ECO:0007669"/>
    <property type="project" value="UniProtKB-KW"/>
</dbReference>
<dbReference type="PROSITE" id="PS51030">
    <property type="entry name" value="NUCLEAR_REC_DBD_2"/>
    <property type="match status" value="1"/>
</dbReference>
<dbReference type="InterPro" id="IPR001628">
    <property type="entry name" value="Znf_hrmn_rcpt"/>
</dbReference>
<organism evidence="14 15">
    <name type="scientific">Aphis gossypii</name>
    <name type="common">Cotton aphid</name>
    <dbReference type="NCBI Taxonomy" id="80765"/>
    <lineage>
        <taxon>Eukaryota</taxon>
        <taxon>Metazoa</taxon>
        <taxon>Ecdysozoa</taxon>
        <taxon>Arthropoda</taxon>
        <taxon>Hexapoda</taxon>
        <taxon>Insecta</taxon>
        <taxon>Pterygota</taxon>
        <taxon>Neoptera</taxon>
        <taxon>Paraneoptera</taxon>
        <taxon>Hemiptera</taxon>
        <taxon>Sternorrhyncha</taxon>
        <taxon>Aphidomorpha</taxon>
        <taxon>Aphidoidea</taxon>
        <taxon>Aphididae</taxon>
        <taxon>Aphidini</taxon>
        <taxon>Aphis</taxon>
        <taxon>Aphis</taxon>
    </lineage>
</organism>
<proteinExistence type="inferred from homology"/>
<keyword evidence="5" id="KW-0863">Zinc-finger</keyword>
<feature type="compositionally biased region" description="Acidic residues" evidence="12">
    <location>
        <begin position="236"/>
        <end position="246"/>
    </location>
</feature>
<reference evidence="14" key="2">
    <citation type="submission" date="2022-10" db="EMBL/GenBank/DDBJ databases">
        <authorList>
            <consortium name="ENA_rothamsted_submissions"/>
            <consortium name="culmorum"/>
            <person name="King R."/>
        </authorList>
    </citation>
    <scope>NUCLEOTIDE SEQUENCE</scope>
</reference>
<comment type="subcellular location">
    <subcellularLocation>
        <location evidence="1">Nucleus</location>
    </subcellularLocation>
</comment>
<keyword evidence="4" id="KW-0479">Metal-binding</keyword>
<feature type="compositionally biased region" description="Basic residues" evidence="12">
    <location>
        <begin position="304"/>
        <end position="322"/>
    </location>
</feature>
<evidence type="ECO:0000256" key="8">
    <source>
        <dbReference type="ARBA" id="ARBA00023125"/>
    </source>
</evidence>
<keyword evidence="6" id="KW-0862">Zinc</keyword>
<evidence type="ECO:0000256" key="3">
    <source>
        <dbReference type="ARBA" id="ARBA00022473"/>
    </source>
</evidence>
<evidence type="ECO:0000256" key="7">
    <source>
        <dbReference type="ARBA" id="ARBA00023015"/>
    </source>
</evidence>
<dbReference type="FunFam" id="3.30.50.10:FF:000034">
    <property type="entry name" value="CLUMA_CG002674, isoform A"/>
    <property type="match status" value="1"/>
</dbReference>
<evidence type="ECO:0000259" key="13">
    <source>
        <dbReference type="PROSITE" id="PS51030"/>
    </source>
</evidence>
<dbReference type="InterPro" id="IPR050200">
    <property type="entry name" value="Nuclear_hormone_rcpt_NR3"/>
</dbReference>
<evidence type="ECO:0000256" key="4">
    <source>
        <dbReference type="ARBA" id="ARBA00022723"/>
    </source>
</evidence>
<dbReference type="PROSITE" id="PS00031">
    <property type="entry name" value="NUCLEAR_REC_DBD_1"/>
    <property type="match status" value="1"/>
</dbReference>
<keyword evidence="15" id="KW-1185">Reference proteome</keyword>
<feature type="region of interest" description="Disordered" evidence="12">
    <location>
        <begin position="100"/>
        <end position="147"/>
    </location>
</feature>
<keyword evidence="9" id="KW-0804">Transcription</keyword>
<feature type="region of interest" description="Disordered" evidence="12">
    <location>
        <begin position="197"/>
        <end position="372"/>
    </location>
</feature>
<name>A0A9P0J842_APHGO</name>
<evidence type="ECO:0000256" key="11">
    <source>
        <dbReference type="ARBA" id="ARBA00023242"/>
    </source>
</evidence>
<dbReference type="SUPFAM" id="SSF57716">
    <property type="entry name" value="Glucocorticoid receptor-like (DNA-binding domain)"/>
    <property type="match status" value="1"/>
</dbReference>
<dbReference type="Pfam" id="PF00105">
    <property type="entry name" value="zf-C4"/>
    <property type="match status" value="1"/>
</dbReference>
<dbReference type="EMBL" id="OU899035">
    <property type="protein sequence ID" value="CAH1726573.1"/>
    <property type="molecule type" value="Genomic_DNA"/>
</dbReference>
<feature type="compositionally biased region" description="Basic residues" evidence="12">
    <location>
        <begin position="106"/>
        <end position="117"/>
    </location>
</feature>
<feature type="compositionally biased region" description="Low complexity" evidence="12">
    <location>
        <begin position="338"/>
        <end position="349"/>
    </location>
</feature>
<feature type="compositionally biased region" description="Low complexity" evidence="12">
    <location>
        <begin position="213"/>
        <end position="224"/>
    </location>
</feature>